<feature type="region of interest" description="Disordered" evidence="6">
    <location>
        <begin position="250"/>
        <end position="269"/>
    </location>
</feature>
<comment type="caution">
    <text evidence="7">The sequence shown here is derived from an EMBL/GenBank/DDBJ whole genome shotgun (WGS) entry which is preliminary data.</text>
</comment>
<dbReference type="GO" id="GO:0035251">
    <property type="term" value="F:UDP-glucosyltransferase activity"/>
    <property type="evidence" value="ECO:0007669"/>
    <property type="project" value="TreeGrafter"/>
</dbReference>
<proteinExistence type="inferred from homology"/>
<evidence type="ECO:0000256" key="6">
    <source>
        <dbReference type="SAM" id="MobiDB-lite"/>
    </source>
</evidence>
<organism evidence="7 8">
    <name type="scientific">Deinandra increscens subsp. villosa</name>
    <dbReference type="NCBI Taxonomy" id="3103831"/>
    <lineage>
        <taxon>Eukaryota</taxon>
        <taxon>Viridiplantae</taxon>
        <taxon>Streptophyta</taxon>
        <taxon>Embryophyta</taxon>
        <taxon>Tracheophyta</taxon>
        <taxon>Spermatophyta</taxon>
        <taxon>Magnoliopsida</taxon>
        <taxon>eudicotyledons</taxon>
        <taxon>Gunneridae</taxon>
        <taxon>Pentapetalae</taxon>
        <taxon>asterids</taxon>
        <taxon>campanulids</taxon>
        <taxon>Asterales</taxon>
        <taxon>Asteraceae</taxon>
        <taxon>Asteroideae</taxon>
        <taxon>Heliantheae alliance</taxon>
        <taxon>Madieae</taxon>
        <taxon>Madiinae</taxon>
        <taxon>Deinandra</taxon>
    </lineage>
</organism>
<dbReference type="EMBL" id="JBCNJP010000006">
    <property type="protein sequence ID" value="KAK9078554.1"/>
    <property type="molecule type" value="Genomic_DNA"/>
</dbReference>
<dbReference type="InterPro" id="IPR035595">
    <property type="entry name" value="UDP_glycos_trans_CS"/>
</dbReference>
<dbReference type="CDD" id="cd03784">
    <property type="entry name" value="GT1_Gtf-like"/>
    <property type="match status" value="1"/>
</dbReference>
<keyword evidence="8" id="KW-1185">Reference proteome</keyword>
<dbReference type="PANTHER" id="PTHR48047">
    <property type="entry name" value="GLYCOSYLTRANSFERASE"/>
    <property type="match status" value="1"/>
</dbReference>
<dbReference type="PROSITE" id="PS00375">
    <property type="entry name" value="UDPGT"/>
    <property type="match status" value="1"/>
</dbReference>
<evidence type="ECO:0000256" key="1">
    <source>
        <dbReference type="ARBA" id="ARBA00009995"/>
    </source>
</evidence>
<evidence type="ECO:0000256" key="5">
    <source>
        <dbReference type="RuleBase" id="RU362057"/>
    </source>
</evidence>
<evidence type="ECO:0000256" key="4">
    <source>
        <dbReference type="RuleBase" id="RU003718"/>
    </source>
</evidence>
<keyword evidence="2 4" id="KW-0328">Glycosyltransferase</keyword>
<dbReference type="FunFam" id="3.40.50.2000:FF:000064">
    <property type="entry name" value="Glycosyltransferase"/>
    <property type="match status" value="1"/>
</dbReference>
<comment type="similarity">
    <text evidence="1 4">Belongs to the UDP-glycosyltransferase family.</text>
</comment>
<evidence type="ECO:0000313" key="7">
    <source>
        <dbReference type="EMBL" id="KAK9078554.1"/>
    </source>
</evidence>
<keyword evidence="3 4" id="KW-0808">Transferase</keyword>
<gene>
    <name evidence="7" type="ORF">SSX86_002611</name>
</gene>
<dbReference type="AlphaFoldDB" id="A0AAP0H9R4"/>
<dbReference type="Proteomes" id="UP001408789">
    <property type="component" value="Unassembled WGS sequence"/>
</dbReference>
<dbReference type="Gene3D" id="3.40.50.2000">
    <property type="entry name" value="Glycogen Phosphorylase B"/>
    <property type="match status" value="2"/>
</dbReference>
<evidence type="ECO:0000256" key="3">
    <source>
        <dbReference type="ARBA" id="ARBA00022679"/>
    </source>
</evidence>
<dbReference type="EC" id="2.4.1.-" evidence="5"/>
<dbReference type="InterPro" id="IPR002213">
    <property type="entry name" value="UDP_glucos_trans"/>
</dbReference>
<sequence>MADPKTIIMFPFMAQGHIIPFLSLSLQLEQKGYQITFINTPLNIANLRRTLPPSSAISLLQIPFSPSDHGLPPLSENTDSLPPNQIFDLLVASTALKPAFRTILNNLVESETPPLCVVADFFFGWSAAVSHEFGIFHVVFSGAGGFGLACYFSSWINLPHKNSDSGEFTLPDFPEAGKLQVTQLTPSLLAATGDDPWSEFQKKNLPAWADADGFLFNTIEKLDEIGLSYFRRKFRRPVWAIGPINSSLSLSTSGAPTRKKPGPDKEKEKETEKLFQFLNSKPPSSVLYISFGSQTTITASQMMQLAKALYKSKKSFIWVVRPPLGFDINAEFRAEEWLPEKFKTQIEDENRGVVFEKWAPQKEILSHKSVGGFMSHCGWNSVLEALSRGVPLLGWPMAAEQFYNAKMMVEIAGVCVEVARGTSFEVRSEDLREKIEEVMSEEGKGKEMRKKAVEIKMMIEEATRDEEGFRGSSVEAMDDFLQAPLLMMKKKNGTQ</sequence>
<dbReference type="PANTHER" id="PTHR48047:SF61">
    <property type="entry name" value="OS04G0273600 PROTEIN"/>
    <property type="match status" value="1"/>
</dbReference>
<dbReference type="Pfam" id="PF00201">
    <property type="entry name" value="UDPGT"/>
    <property type="match status" value="1"/>
</dbReference>
<name>A0AAP0H9R4_9ASTR</name>
<dbReference type="FunFam" id="3.40.50.2000:FF:000103">
    <property type="entry name" value="Glycosyltransferase"/>
    <property type="match status" value="1"/>
</dbReference>
<accession>A0AAP0H9R4</accession>
<dbReference type="SUPFAM" id="SSF53756">
    <property type="entry name" value="UDP-Glycosyltransferase/glycogen phosphorylase"/>
    <property type="match status" value="1"/>
</dbReference>
<evidence type="ECO:0000256" key="2">
    <source>
        <dbReference type="ARBA" id="ARBA00022676"/>
    </source>
</evidence>
<protein>
    <recommendedName>
        <fullName evidence="5">Glycosyltransferase</fullName>
        <ecNumber evidence="5">2.4.1.-</ecNumber>
    </recommendedName>
</protein>
<evidence type="ECO:0000313" key="8">
    <source>
        <dbReference type="Proteomes" id="UP001408789"/>
    </source>
</evidence>
<reference evidence="7 8" key="1">
    <citation type="submission" date="2024-04" db="EMBL/GenBank/DDBJ databases">
        <title>The reference genome of an endangered Asteraceae, Deinandra increscens subsp. villosa, native to the Central Coast of California.</title>
        <authorList>
            <person name="Guilliams M."/>
            <person name="Hasenstab-Lehman K."/>
            <person name="Meyer R."/>
            <person name="Mcevoy S."/>
        </authorList>
    </citation>
    <scope>NUCLEOTIDE SEQUENCE [LARGE SCALE GENOMIC DNA]</scope>
    <source>
        <tissue evidence="7">Leaf</tissue>
    </source>
</reference>